<dbReference type="GO" id="GO:0006508">
    <property type="term" value="P:proteolysis"/>
    <property type="evidence" value="ECO:0007669"/>
    <property type="project" value="UniProtKB-KW"/>
</dbReference>
<dbReference type="OrthoDB" id="9802958at2"/>
<keyword evidence="2" id="KW-0479">Metal-binding</keyword>
<dbReference type="Pfam" id="PF14464">
    <property type="entry name" value="Prok-JAB"/>
    <property type="match status" value="1"/>
</dbReference>
<dbReference type="PANTHER" id="PTHR34858:SF1">
    <property type="entry name" value="CYSO-CYSTEINE PEPTIDASE"/>
    <property type="match status" value="1"/>
</dbReference>
<evidence type="ECO:0000256" key="4">
    <source>
        <dbReference type="ARBA" id="ARBA00022833"/>
    </source>
</evidence>
<evidence type="ECO:0000259" key="6">
    <source>
        <dbReference type="PROSITE" id="PS50249"/>
    </source>
</evidence>
<dbReference type="EMBL" id="VTEI01000009">
    <property type="protein sequence ID" value="TYS15279.1"/>
    <property type="molecule type" value="Genomic_DNA"/>
</dbReference>
<sequence>MILHSIHASPYEACGLLSGRGMNCETAWKMRNVETSEHSFAMDLDEMDKTFSSIKETGHNFNGIYHSHPSASPIPSAEDIQYAVYPQAFYFIVSLKEPKPEVACYLIDNGNVTEVEIIIL</sequence>
<comment type="caution">
    <text evidence="7">The sequence shown here is derived from an EMBL/GenBank/DDBJ whole genome shotgun (WGS) entry which is preliminary data.</text>
</comment>
<keyword evidence="1" id="KW-0645">Protease</keyword>
<dbReference type="GO" id="GO:0008235">
    <property type="term" value="F:metalloexopeptidase activity"/>
    <property type="evidence" value="ECO:0007669"/>
    <property type="project" value="TreeGrafter"/>
</dbReference>
<dbReference type="PANTHER" id="PTHR34858">
    <property type="entry name" value="CYSO-CYSTEINE PEPTIDASE"/>
    <property type="match status" value="1"/>
</dbReference>
<dbReference type="SUPFAM" id="SSF102712">
    <property type="entry name" value="JAB1/MPN domain"/>
    <property type="match status" value="1"/>
</dbReference>
<dbReference type="InterPro" id="IPR037518">
    <property type="entry name" value="MPN"/>
</dbReference>
<evidence type="ECO:0000256" key="3">
    <source>
        <dbReference type="ARBA" id="ARBA00022801"/>
    </source>
</evidence>
<dbReference type="PROSITE" id="PS50249">
    <property type="entry name" value="MPN"/>
    <property type="match status" value="1"/>
</dbReference>
<dbReference type="CDD" id="cd08070">
    <property type="entry name" value="MPN_like"/>
    <property type="match status" value="1"/>
</dbReference>
<gene>
    <name evidence="7" type="ORF">FZC78_16235</name>
</gene>
<dbReference type="GO" id="GO:0008270">
    <property type="term" value="F:zinc ion binding"/>
    <property type="evidence" value="ECO:0007669"/>
    <property type="project" value="TreeGrafter"/>
</dbReference>
<dbReference type="Proteomes" id="UP000322267">
    <property type="component" value="Unassembled WGS sequence"/>
</dbReference>
<evidence type="ECO:0000313" key="8">
    <source>
        <dbReference type="Proteomes" id="UP000322267"/>
    </source>
</evidence>
<keyword evidence="4" id="KW-0862">Zinc</keyword>
<reference evidence="7 8" key="1">
    <citation type="submission" date="2019-08" db="EMBL/GenBank/DDBJ databases">
        <title>Bacillus genomes from the desert of Cuatro Cienegas, Coahuila.</title>
        <authorList>
            <person name="Olmedo-Alvarez G."/>
        </authorList>
    </citation>
    <scope>NUCLEOTIDE SEQUENCE [LARGE SCALE GENOMIC DNA]</scope>
    <source>
        <strain evidence="7 8">CH34_1T</strain>
    </source>
</reference>
<evidence type="ECO:0000313" key="7">
    <source>
        <dbReference type="EMBL" id="TYS15279.1"/>
    </source>
</evidence>
<feature type="domain" description="MPN" evidence="6">
    <location>
        <begin position="1"/>
        <end position="120"/>
    </location>
</feature>
<dbReference type="Gene3D" id="3.40.140.10">
    <property type="entry name" value="Cytidine Deaminase, domain 2"/>
    <property type="match status" value="1"/>
</dbReference>
<keyword evidence="5" id="KW-0482">Metalloprotease</keyword>
<keyword evidence="3" id="KW-0378">Hydrolase</keyword>
<proteinExistence type="predicted"/>
<organism evidence="7 8">
    <name type="scientific">Rossellomorea vietnamensis</name>
    <dbReference type="NCBI Taxonomy" id="218284"/>
    <lineage>
        <taxon>Bacteria</taxon>
        <taxon>Bacillati</taxon>
        <taxon>Bacillota</taxon>
        <taxon>Bacilli</taxon>
        <taxon>Bacillales</taxon>
        <taxon>Bacillaceae</taxon>
        <taxon>Rossellomorea</taxon>
    </lineage>
</organism>
<accession>A0A5D4NMW9</accession>
<evidence type="ECO:0000256" key="1">
    <source>
        <dbReference type="ARBA" id="ARBA00022670"/>
    </source>
</evidence>
<protein>
    <submittedName>
        <fullName evidence="7">M67 family metallopeptidase</fullName>
    </submittedName>
</protein>
<evidence type="ECO:0000256" key="2">
    <source>
        <dbReference type="ARBA" id="ARBA00022723"/>
    </source>
</evidence>
<name>A0A5D4NMW9_9BACI</name>
<dbReference type="AlphaFoldDB" id="A0A5D4NMW9"/>
<dbReference type="InterPro" id="IPR051929">
    <property type="entry name" value="VirAsm_ModProt"/>
</dbReference>
<evidence type="ECO:0000256" key="5">
    <source>
        <dbReference type="ARBA" id="ARBA00023049"/>
    </source>
</evidence>
<dbReference type="InterPro" id="IPR028090">
    <property type="entry name" value="JAB_dom_prok"/>
</dbReference>